<dbReference type="EMBL" id="QYRN01000012">
    <property type="protein sequence ID" value="RIX98000.1"/>
    <property type="molecule type" value="Genomic_DNA"/>
</dbReference>
<evidence type="ECO:0000313" key="1">
    <source>
        <dbReference type="EMBL" id="RIX98000.1"/>
    </source>
</evidence>
<sequence>MPLHALDDVAPTLADPDSVFIAPGAQVVGDVALGADVGVWFGAVIRGDVAPIRVGARTNVQDGAVLHADPSFPLRIGEDCTIGHRAIVHGCTVGDGTLIGMGATILNGARIGAGCLVGAGALVTEGKVFPDGSLIVGAPAKVVRALDAAAIAELRGSAERYVDNARRFKAGLKTL</sequence>
<dbReference type="PANTHER" id="PTHR13061">
    <property type="entry name" value="DYNACTIN SUBUNIT P25"/>
    <property type="match status" value="1"/>
</dbReference>
<dbReference type="AlphaFoldDB" id="A0A3A1WEZ0"/>
<dbReference type="InterPro" id="IPR011004">
    <property type="entry name" value="Trimer_LpxA-like_sf"/>
</dbReference>
<dbReference type="PANTHER" id="PTHR13061:SF29">
    <property type="entry name" value="GAMMA CARBONIC ANHYDRASE-LIKE 1, MITOCHONDRIAL-RELATED"/>
    <property type="match status" value="1"/>
</dbReference>
<dbReference type="Proteomes" id="UP000265750">
    <property type="component" value="Unassembled WGS sequence"/>
</dbReference>
<dbReference type="SUPFAM" id="SSF51161">
    <property type="entry name" value="Trimeric LpxA-like enzymes"/>
    <property type="match status" value="1"/>
</dbReference>
<dbReference type="InterPro" id="IPR047324">
    <property type="entry name" value="LbH_gamma_CA-like"/>
</dbReference>
<dbReference type="Pfam" id="PF00132">
    <property type="entry name" value="Hexapep"/>
    <property type="match status" value="1"/>
</dbReference>
<keyword evidence="2" id="KW-1185">Reference proteome</keyword>
<dbReference type="OrthoDB" id="9803036at2"/>
<dbReference type="RefSeq" id="WP_119541491.1">
    <property type="nucleotide sequence ID" value="NZ_QYRN01000012.1"/>
</dbReference>
<name>A0A3A1WEZ0_9HYPH</name>
<dbReference type="InterPro" id="IPR001451">
    <property type="entry name" value="Hexapep"/>
</dbReference>
<protein>
    <submittedName>
        <fullName evidence="1">Gamma carbonic anhydrase family protein</fullName>
    </submittedName>
</protein>
<gene>
    <name evidence="1" type="ORF">D3218_18130</name>
</gene>
<accession>A0A3A1WEZ0</accession>
<comment type="caution">
    <text evidence="1">The sequence shown here is derived from an EMBL/GenBank/DDBJ whole genome shotgun (WGS) entry which is preliminary data.</text>
</comment>
<dbReference type="Gene3D" id="2.160.10.10">
    <property type="entry name" value="Hexapeptide repeat proteins"/>
    <property type="match status" value="1"/>
</dbReference>
<reference evidence="2" key="1">
    <citation type="submission" date="2018-09" db="EMBL/GenBank/DDBJ databases">
        <authorList>
            <person name="Tuo L."/>
        </authorList>
    </citation>
    <scope>NUCLEOTIDE SEQUENCE [LARGE SCALE GENOMIC DNA]</scope>
    <source>
        <strain evidence="2">M2BS4Y-1</strain>
    </source>
</reference>
<proteinExistence type="predicted"/>
<dbReference type="InterPro" id="IPR050484">
    <property type="entry name" value="Transf_Hexapept/Carb_Anhydrase"/>
</dbReference>
<organism evidence="1 2">
    <name type="scientific">Aureimonas flava</name>
    <dbReference type="NCBI Taxonomy" id="2320271"/>
    <lineage>
        <taxon>Bacteria</taxon>
        <taxon>Pseudomonadati</taxon>
        <taxon>Pseudomonadota</taxon>
        <taxon>Alphaproteobacteria</taxon>
        <taxon>Hyphomicrobiales</taxon>
        <taxon>Aurantimonadaceae</taxon>
        <taxon>Aureimonas</taxon>
    </lineage>
</organism>
<evidence type="ECO:0000313" key="2">
    <source>
        <dbReference type="Proteomes" id="UP000265750"/>
    </source>
</evidence>
<dbReference type="CDD" id="cd04645">
    <property type="entry name" value="LbH_gamma_CA_like"/>
    <property type="match status" value="1"/>
</dbReference>